<dbReference type="CDD" id="cd01650">
    <property type="entry name" value="RT_nLTR_like"/>
    <property type="match status" value="1"/>
</dbReference>
<keyword evidence="3" id="KW-1185">Reference proteome</keyword>
<reference evidence="2 3" key="1">
    <citation type="journal article" date="2022" name="Allergy">
        <title>Genome assembly and annotation of Periplaneta americana reveal a comprehensive cockroach allergen profile.</title>
        <authorList>
            <person name="Wang L."/>
            <person name="Xiong Q."/>
            <person name="Saelim N."/>
            <person name="Wang L."/>
            <person name="Nong W."/>
            <person name="Wan A.T."/>
            <person name="Shi M."/>
            <person name="Liu X."/>
            <person name="Cao Q."/>
            <person name="Hui J.H.L."/>
            <person name="Sookrung N."/>
            <person name="Leung T.F."/>
            <person name="Tungtrongchitr A."/>
            <person name="Tsui S.K.W."/>
        </authorList>
    </citation>
    <scope>NUCLEOTIDE SEQUENCE [LARGE SCALE GENOMIC DNA]</scope>
    <source>
        <strain evidence="2">PWHHKU_190912</strain>
    </source>
</reference>
<dbReference type="PANTHER" id="PTHR47027:SF20">
    <property type="entry name" value="REVERSE TRANSCRIPTASE-LIKE PROTEIN WITH RNA-DIRECTED DNA POLYMERASE DOMAIN"/>
    <property type="match status" value="1"/>
</dbReference>
<evidence type="ECO:0000313" key="3">
    <source>
        <dbReference type="Proteomes" id="UP001148838"/>
    </source>
</evidence>
<feature type="domain" description="Reverse transcriptase" evidence="1">
    <location>
        <begin position="1"/>
        <end position="226"/>
    </location>
</feature>
<dbReference type="EMBL" id="JAJSOF020000038">
    <property type="protein sequence ID" value="KAJ4427272.1"/>
    <property type="molecule type" value="Genomic_DNA"/>
</dbReference>
<evidence type="ECO:0000313" key="2">
    <source>
        <dbReference type="EMBL" id="KAJ4427272.1"/>
    </source>
</evidence>
<gene>
    <name evidence="2" type="ORF">ANN_24890</name>
</gene>
<dbReference type="SUPFAM" id="SSF56672">
    <property type="entry name" value="DNA/RNA polymerases"/>
    <property type="match status" value="1"/>
</dbReference>
<evidence type="ECO:0000259" key="1">
    <source>
        <dbReference type="PROSITE" id="PS50878"/>
    </source>
</evidence>
<dbReference type="InterPro" id="IPR043502">
    <property type="entry name" value="DNA/RNA_pol_sf"/>
</dbReference>
<comment type="caution">
    <text evidence="2">The sequence shown here is derived from an EMBL/GenBank/DDBJ whole genome shotgun (WGS) entry which is preliminary data.</text>
</comment>
<accession>A0ABQ8RZV7</accession>
<protein>
    <recommendedName>
        <fullName evidence="1">Reverse transcriptase domain-containing protein</fullName>
    </recommendedName>
</protein>
<dbReference type="Proteomes" id="UP001148838">
    <property type="component" value="Unassembled WGS sequence"/>
</dbReference>
<dbReference type="InterPro" id="IPR000477">
    <property type="entry name" value="RT_dom"/>
</dbReference>
<dbReference type="PROSITE" id="PS50878">
    <property type="entry name" value="RT_POL"/>
    <property type="match status" value="1"/>
</dbReference>
<dbReference type="Pfam" id="PF00078">
    <property type="entry name" value="RVT_1"/>
    <property type="match status" value="1"/>
</dbReference>
<proteinExistence type="predicted"/>
<organism evidence="2 3">
    <name type="scientific">Periplaneta americana</name>
    <name type="common">American cockroach</name>
    <name type="synonym">Blatta americana</name>
    <dbReference type="NCBI Taxonomy" id="6978"/>
    <lineage>
        <taxon>Eukaryota</taxon>
        <taxon>Metazoa</taxon>
        <taxon>Ecdysozoa</taxon>
        <taxon>Arthropoda</taxon>
        <taxon>Hexapoda</taxon>
        <taxon>Insecta</taxon>
        <taxon>Pterygota</taxon>
        <taxon>Neoptera</taxon>
        <taxon>Polyneoptera</taxon>
        <taxon>Dictyoptera</taxon>
        <taxon>Blattodea</taxon>
        <taxon>Blattoidea</taxon>
        <taxon>Blattidae</taxon>
        <taxon>Blattinae</taxon>
        <taxon>Periplaneta</taxon>
    </lineage>
</organism>
<sequence>MQQYVEFNENQRGFVSTAGAQINASILNSVLRKAKIEKEDVTILFLDVHKAYDTVGHRHLESVIHNSALPQKLQDLIINLQCGNETQIEVGIHKTKPIPFKQGVMQGAPLSPMLFNLSIDHIFDELSEPSVAEEFGYDLVSDLNNVVTLGFADDIALVAKSTIAASEIFTMTKRSLQQIGLSLNESKTQTIVIEKGKLSSTTLNLGGSIVNSIDGDERIKYLGINFSDEIKFDIAKVINNLNNKIQALTSTYLLKPEQKLNVLNMYIWPILVYPLQNAPLHQLSDRFLEDVDKLIKSSVKEILCLPGDTPDAMLYTERKYKGLSLFKAQWEAYLQHLNICNTLLRTSNPLVVSTRNIAAEKKVCSRKLKIPPEDLDISNINVHKLRHNLRKQEILSAWRTPENSRHHNIRKLIAQALRNKSFEVHEEVHCVASEGGGIRRADIVALDKTNSKGFILDTTVRFEMSQTQPSEVNKEKQQIYEPTIPYFREKYQMEGTWEVHGLMIGARGTIPRSTVNTIKTFGIHDIIPKIITSTIKGHPTRKTQCAETSGRDCLAQMTYAPIPSMLTRLLHRGSVADEPRIGRPQICTENVEAVRNTIEHSPLASTHRLSCELGIPPSLVWKVLRFTLKK</sequence>
<name>A0ABQ8RZV7_PERAM</name>
<dbReference type="PANTHER" id="PTHR47027">
    <property type="entry name" value="REVERSE TRANSCRIPTASE DOMAIN-CONTAINING PROTEIN"/>
    <property type="match status" value="1"/>
</dbReference>